<protein>
    <recommendedName>
        <fullName evidence="9">Zn(2)-C6 fungal-type domain-containing protein</fullName>
    </recommendedName>
</protein>
<keyword evidence="8" id="KW-0472">Membrane</keyword>
<dbReference type="InterPro" id="IPR050987">
    <property type="entry name" value="AtrR-like"/>
</dbReference>
<feature type="transmembrane region" description="Helical" evidence="8">
    <location>
        <begin position="401"/>
        <end position="424"/>
    </location>
</feature>
<keyword evidence="5" id="KW-0539">Nucleus</keyword>
<keyword evidence="4" id="KW-0804">Transcription</keyword>
<dbReference type="VEuPathDB" id="FungiDB:Z518_09431"/>
<dbReference type="PANTHER" id="PTHR46910">
    <property type="entry name" value="TRANSCRIPTION FACTOR PDR1"/>
    <property type="match status" value="1"/>
</dbReference>
<sequence length="551" mass="62532">MAEPNQSDPENSTLRVPACDSCRARKIRCDRKNPCASCKTSRIACRTTKRNAEKRQRILVSGRYEREIEDINGRLASLERILQDLVKTQKHSGSESIPSSHTETLSTPRGSQLGERELEFEGESSFVAHSKHVTRAFESSLNNSPYSGSVRDVSAAVATLRTFLNENSPVANESTRFYQPLQEAIYYPELSGLALPPMQAVLRLLRHAHPHKFFYDIPTLDIAYITNLCHHHCRRMVQDAGYHRLPPYTVNPTASKKRLVFWTVYALDRGMGLNLGRSPTLQDCDISVDRPKMPEEIRDVWGAMYLGWLDYAELQGHIYEQLYCARAQKQPTKVRAELARGLASRLIQMKEQFVFDFSNTPFAESFSDAMISVQIVLSSTLTLVYRAWSILQHRANDEWRLFIHWTLLWCPFIPYIVVFGNIIADRNKDDIRLLEHVVNTLIFYQIANIYLGRDNSSVQQAPQVTTSSASNQLVLPRSQQSLRELDTQLTNTILPDLPLSQQDWDGMLDERDLGLGAENAKEMSNFFGNYLSGSGSSLNGSMTIGNQEGFD</sequence>
<dbReference type="HOGENOM" id="CLU_009377_3_1_1"/>
<dbReference type="AlphaFoldDB" id="A0A0D2IYL0"/>
<dbReference type="Proteomes" id="UP000053617">
    <property type="component" value="Unassembled WGS sequence"/>
</dbReference>
<dbReference type="GeneID" id="25297502"/>
<dbReference type="GO" id="GO:0003677">
    <property type="term" value="F:DNA binding"/>
    <property type="evidence" value="ECO:0007669"/>
    <property type="project" value="UniProtKB-KW"/>
</dbReference>
<proteinExistence type="predicted"/>
<evidence type="ECO:0000256" key="6">
    <source>
        <dbReference type="SAM" id="Coils"/>
    </source>
</evidence>
<evidence type="ECO:0000256" key="4">
    <source>
        <dbReference type="ARBA" id="ARBA00023163"/>
    </source>
</evidence>
<evidence type="ECO:0000256" key="1">
    <source>
        <dbReference type="ARBA" id="ARBA00022723"/>
    </source>
</evidence>
<dbReference type="CDD" id="cd12148">
    <property type="entry name" value="fungal_TF_MHR"/>
    <property type="match status" value="1"/>
</dbReference>
<dbReference type="CDD" id="cd00067">
    <property type="entry name" value="GAL4"/>
    <property type="match status" value="1"/>
</dbReference>
<keyword evidence="6" id="KW-0175">Coiled coil</keyword>
<dbReference type="InterPro" id="IPR036864">
    <property type="entry name" value="Zn2-C6_fun-type_DNA-bd_sf"/>
</dbReference>
<evidence type="ECO:0000256" key="5">
    <source>
        <dbReference type="ARBA" id="ARBA00023242"/>
    </source>
</evidence>
<dbReference type="InterPro" id="IPR001138">
    <property type="entry name" value="Zn2Cys6_DnaBD"/>
</dbReference>
<feature type="domain" description="Zn(2)-C6 fungal-type" evidence="9">
    <location>
        <begin position="18"/>
        <end position="47"/>
    </location>
</feature>
<evidence type="ECO:0000256" key="3">
    <source>
        <dbReference type="ARBA" id="ARBA00023125"/>
    </source>
</evidence>
<evidence type="ECO:0000256" key="7">
    <source>
        <dbReference type="SAM" id="MobiDB-lite"/>
    </source>
</evidence>
<dbReference type="SMART" id="SM00906">
    <property type="entry name" value="Fungal_trans"/>
    <property type="match status" value="1"/>
</dbReference>
<keyword evidence="11" id="KW-1185">Reference proteome</keyword>
<dbReference type="SMART" id="SM00066">
    <property type="entry name" value="GAL4"/>
    <property type="match status" value="1"/>
</dbReference>
<keyword evidence="8" id="KW-1133">Transmembrane helix</keyword>
<evidence type="ECO:0000313" key="11">
    <source>
        <dbReference type="Proteomes" id="UP000053617"/>
    </source>
</evidence>
<dbReference type="STRING" id="1442369.A0A0D2IYL0"/>
<dbReference type="Pfam" id="PF00172">
    <property type="entry name" value="Zn_clus"/>
    <property type="match status" value="1"/>
</dbReference>
<dbReference type="InterPro" id="IPR007219">
    <property type="entry name" value="XnlR_reg_dom"/>
</dbReference>
<dbReference type="Gene3D" id="4.10.240.10">
    <property type="entry name" value="Zn(2)-C6 fungal-type DNA-binding domain"/>
    <property type="match status" value="1"/>
</dbReference>
<keyword evidence="8" id="KW-0812">Transmembrane</keyword>
<evidence type="ECO:0000259" key="9">
    <source>
        <dbReference type="PROSITE" id="PS50048"/>
    </source>
</evidence>
<name>A0A0D2IYL0_9EURO</name>
<feature type="compositionally biased region" description="Polar residues" evidence="7">
    <location>
        <begin position="94"/>
        <end position="110"/>
    </location>
</feature>
<keyword evidence="2" id="KW-0805">Transcription regulation</keyword>
<dbReference type="PROSITE" id="PS50048">
    <property type="entry name" value="ZN2_CY6_FUNGAL_2"/>
    <property type="match status" value="1"/>
</dbReference>
<dbReference type="GO" id="GO:0006351">
    <property type="term" value="P:DNA-templated transcription"/>
    <property type="evidence" value="ECO:0007669"/>
    <property type="project" value="InterPro"/>
</dbReference>
<keyword evidence="1" id="KW-0479">Metal-binding</keyword>
<dbReference type="PROSITE" id="PS00463">
    <property type="entry name" value="ZN2_CY6_FUNGAL_1"/>
    <property type="match status" value="1"/>
</dbReference>
<feature type="coiled-coil region" evidence="6">
    <location>
        <begin position="61"/>
        <end position="88"/>
    </location>
</feature>
<keyword evidence="3" id="KW-0238">DNA-binding</keyword>
<evidence type="ECO:0000256" key="2">
    <source>
        <dbReference type="ARBA" id="ARBA00023015"/>
    </source>
</evidence>
<dbReference type="SUPFAM" id="SSF57701">
    <property type="entry name" value="Zn2/Cys6 DNA-binding domain"/>
    <property type="match status" value="1"/>
</dbReference>
<dbReference type="EMBL" id="KN847481">
    <property type="protein sequence ID" value="KIX01705.1"/>
    <property type="molecule type" value="Genomic_DNA"/>
</dbReference>
<feature type="region of interest" description="Disordered" evidence="7">
    <location>
        <begin position="89"/>
        <end position="111"/>
    </location>
</feature>
<evidence type="ECO:0000313" key="10">
    <source>
        <dbReference type="EMBL" id="KIX01705.1"/>
    </source>
</evidence>
<organism evidence="10 11">
    <name type="scientific">Rhinocladiella mackenziei CBS 650.93</name>
    <dbReference type="NCBI Taxonomy" id="1442369"/>
    <lineage>
        <taxon>Eukaryota</taxon>
        <taxon>Fungi</taxon>
        <taxon>Dikarya</taxon>
        <taxon>Ascomycota</taxon>
        <taxon>Pezizomycotina</taxon>
        <taxon>Eurotiomycetes</taxon>
        <taxon>Chaetothyriomycetidae</taxon>
        <taxon>Chaetothyriales</taxon>
        <taxon>Herpotrichiellaceae</taxon>
        <taxon>Rhinocladiella</taxon>
    </lineage>
</organism>
<dbReference type="RefSeq" id="XP_013268841.1">
    <property type="nucleotide sequence ID" value="XM_013413387.1"/>
</dbReference>
<reference evidence="10 11" key="1">
    <citation type="submission" date="2015-01" db="EMBL/GenBank/DDBJ databases">
        <title>The Genome Sequence of Rhinocladiella mackenzie CBS 650.93.</title>
        <authorList>
            <consortium name="The Broad Institute Genomics Platform"/>
            <person name="Cuomo C."/>
            <person name="de Hoog S."/>
            <person name="Gorbushina A."/>
            <person name="Stielow B."/>
            <person name="Teixiera M."/>
            <person name="Abouelleil A."/>
            <person name="Chapman S.B."/>
            <person name="Priest M."/>
            <person name="Young S.K."/>
            <person name="Wortman J."/>
            <person name="Nusbaum C."/>
            <person name="Birren B."/>
        </authorList>
    </citation>
    <scope>NUCLEOTIDE SEQUENCE [LARGE SCALE GENOMIC DNA]</scope>
    <source>
        <strain evidence="10 11">CBS 650.93</strain>
    </source>
</reference>
<gene>
    <name evidence="10" type="ORF">Z518_09431</name>
</gene>
<evidence type="ECO:0000256" key="8">
    <source>
        <dbReference type="SAM" id="Phobius"/>
    </source>
</evidence>
<dbReference type="GO" id="GO:0008270">
    <property type="term" value="F:zinc ion binding"/>
    <property type="evidence" value="ECO:0007669"/>
    <property type="project" value="InterPro"/>
</dbReference>
<dbReference type="PANTHER" id="PTHR46910:SF5">
    <property type="entry name" value="ZN(II)2CYS6 TRANSCRIPTION FACTOR (EUROFUNG)"/>
    <property type="match status" value="1"/>
</dbReference>
<dbReference type="OrthoDB" id="103819at2759"/>
<dbReference type="GO" id="GO:0000981">
    <property type="term" value="F:DNA-binding transcription factor activity, RNA polymerase II-specific"/>
    <property type="evidence" value="ECO:0007669"/>
    <property type="project" value="InterPro"/>
</dbReference>
<accession>A0A0D2IYL0</accession>
<dbReference type="Pfam" id="PF04082">
    <property type="entry name" value="Fungal_trans"/>
    <property type="match status" value="1"/>
</dbReference>